<evidence type="ECO:0000313" key="9">
    <source>
        <dbReference type="EMBL" id="KAK3673244.1"/>
    </source>
</evidence>
<dbReference type="PANTHER" id="PTHR43829:SF9">
    <property type="entry name" value="AQUAPORIN-9"/>
    <property type="match status" value="1"/>
</dbReference>
<evidence type="ECO:0000313" key="10">
    <source>
        <dbReference type="Proteomes" id="UP001274830"/>
    </source>
</evidence>
<dbReference type="EMBL" id="JAUTXT010000026">
    <property type="protein sequence ID" value="KAK3673244.1"/>
    <property type="molecule type" value="Genomic_DNA"/>
</dbReference>
<dbReference type="InterPro" id="IPR023271">
    <property type="entry name" value="Aquaporin-like"/>
</dbReference>
<feature type="transmembrane region" description="Helical" evidence="8">
    <location>
        <begin position="128"/>
        <end position="144"/>
    </location>
</feature>
<keyword evidence="10" id="KW-1185">Reference proteome</keyword>
<comment type="caution">
    <text evidence="9">The sequence shown here is derived from an EMBL/GenBank/DDBJ whole genome shotgun (WGS) entry which is preliminary data.</text>
</comment>
<gene>
    <name evidence="9" type="primary">FPS1_2</name>
    <name evidence="9" type="ORF">LTR78_006789</name>
</gene>
<keyword evidence="4 8" id="KW-0812">Transmembrane</keyword>
<dbReference type="SUPFAM" id="SSF81338">
    <property type="entry name" value="Aquaporin-like"/>
    <property type="match status" value="1"/>
</dbReference>
<name>A0AAE0WK77_9PEZI</name>
<proteinExistence type="inferred from homology"/>
<comment type="subcellular location">
    <subcellularLocation>
        <location evidence="1">Membrane</location>
        <topology evidence="1">Multi-pass membrane protein</topology>
    </subcellularLocation>
</comment>
<evidence type="ECO:0000256" key="7">
    <source>
        <dbReference type="SAM" id="MobiDB-lite"/>
    </source>
</evidence>
<accession>A0AAE0WK77</accession>
<dbReference type="GO" id="GO:0005886">
    <property type="term" value="C:plasma membrane"/>
    <property type="evidence" value="ECO:0007669"/>
    <property type="project" value="TreeGrafter"/>
</dbReference>
<feature type="transmembrane region" description="Helical" evidence="8">
    <location>
        <begin position="87"/>
        <end position="108"/>
    </location>
</feature>
<evidence type="ECO:0000256" key="1">
    <source>
        <dbReference type="ARBA" id="ARBA00004141"/>
    </source>
</evidence>
<dbReference type="GO" id="GO:0015250">
    <property type="term" value="F:water channel activity"/>
    <property type="evidence" value="ECO:0007669"/>
    <property type="project" value="TreeGrafter"/>
</dbReference>
<reference evidence="9" key="1">
    <citation type="submission" date="2023-07" db="EMBL/GenBank/DDBJ databases">
        <title>Black Yeasts Isolated from many extreme environments.</title>
        <authorList>
            <person name="Coleine C."/>
            <person name="Stajich J.E."/>
            <person name="Selbmann L."/>
        </authorList>
    </citation>
    <scope>NUCLEOTIDE SEQUENCE</scope>
    <source>
        <strain evidence="9">CCFEE 5485</strain>
    </source>
</reference>
<dbReference type="InterPro" id="IPR050363">
    <property type="entry name" value="MIP/Aquaporin"/>
</dbReference>
<evidence type="ECO:0000256" key="8">
    <source>
        <dbReference type="SAM" id="Phobius"/>
    </source>
</evidence>
<organism evidence="9 10">
    <name type="scientific">Recurvomyces mirabilis</name>
    <dbReference type="NCBI Taxonomy" id="574656"/>
    <lineage>
        <taxon>Eukaryota</taxon>
        <taxon>Fungi</taxon>
        <taxon>Dikarya</taxon>
        <taxon>Ascomycota</taxon>
        <taxon>Pezizomycotina</taxon>
        <taxon>Dothideomycetes</taxon>
        <taxon>Dothideomycetidae</taxon>
        <taxon>Mycosphaerellales</taxon>
        <taxon>Teratosphaeriaceae</taxon>
        <taxon>Recurvomyces</taxon>
    </lineage>
</organism>
<feature type="region of interest" description="Disordered" evidence="7">
    <location>
        <begin position="24"/>
        <end position="44"/>
    </location>
</feature>
<dbReference type="AlphaFoldDB" id="A0AAE0WK77"/>
<protein>
    <submittedName>
        <fullName evidence="9">Glycerol channel</fullName>
    </submittedName>
</protein>
<keyword evidence="5 8" id="KW-1133">Transmembrane helix</keyword>
<dbReference type="InterPro" id="IPR000425">
    <property type="entry name" value="MIP"/>
</dbReference>
<keyword evidence="6 8" id="KW-0472">Membrane</keyword>
<dbReference type="GO" id="GO:0015254">
    <property type="term" value="F:glycerol channel activity"/>
    <property type="evidence" value="ECO:0007669"/>
    <property type="project" value="TreeGrafter"/>
</dbReference>
<evidence type="ECO:0000256" key="5">
    <source>
        <dbReference type="ARBA" id="ARBA00022989"/>
    </source>
</evidence>
<evidence type="ECO:0000256" key="4">
    <source>
        <dbReference type="ARBA" id="ARBA00022692"/>
    </source>
</evidence>
<dbReference type="PRINTS" id="PR00783">
    <property type="entry name" value="MINTRINSICP"/>
</dbReference>
<evidence type="ECO:0000256" key="3">
    <source>
        <dbReference type="ARBA" id="ARBA00022448"/>
    </source>
</evidence>
<comment type="similarity">
    <text evidence="2">Belongs to the MIP/aquaporin (TC 1.A.8) family.</text>
</comment>
<sequence>MDGSSGKSHKEDPLAIRNLPMGETSYHEHAPQSPGLSSRLTKTTSDLAHTRQWLGLHPSAPVEEEHDYAEHSKLWWSKIRIALKEPFAEFFGTFILVLFGDGSVAQVLLSTGQASAPGGNGFGNYQSINWGWGLGVMLGIYVAGDSGY</sequence>
<evidence type="ECO:0000256" key="6">
    <source>
        <dbReference type="ARBA" id="ARBA00023136"/>
    </source>
</evidence>
<keyword evidence="3" id="KW-0813">Transport</keyword>
<feature type="compositionally biased region" description="Polar residues" evidence="7">
    <location>
        <begin position="34"/>
        <end position="44"/>
    </location>
</feature>
<dbReference type="PANTHER" id="PTHR43829">
    <property type="entry name" value="AQUAPORIN OR AQUAGLYCEROPORIN RELATED"/>
    <property type="match status" value="1"/>
</dbReference>
<dbReference type="Gene3D" id="1.20.1080.10">
    <property type="entry name" value="Glycerol uptake facilitator protein"/>
    <property type="match status" value="1"/>
</dbReference>
<dbReference type="Proteomes" id="UP001274830">
    <property type="component" value="Unassembled WGS sequence"/>
</dbReference>
<evidence type="ECO:0000256" key="2">
    <source>
        <dbReference type="ARBA" id="ARBA00006175"/>
    </source>
</evidence>